<accession>A0ABR4GA58</accession>
<dbReference type="EMBL" id="JBFTWV010000030">
    <property type="protein sequence ID" value="KAL2795903.1"/>
    <property type="molecule type" value="Genomic_DNA"/>
</dbReference>
<reference evidence="5 6" key="1">
    <citation type="submission" date="2024-07" db="EMBL/GenBank/DDBJ databases">
        <title>Section-level genome sequencing and comparative genomics of Aspergillus sections Usti and Cavernicolus.</title>
        <authorList>
            <consortium name="Lawrence Berkeley National Laboratory"/>
            <person name="Nybo J.L."/>
            <person name="Vesth T.C."/>
            <person name="Theobald S."/>
            <person name="Frisvad J.C."/>
            <person name="Larsen T.O."/>
            <person name="Kjaerboelling I."/>
            <person name="Rothschild-Mancinelli K."/>
            <person name="Lyhne E.K."/>
            <person name="Kogle M.E."/>
            <person name="Barry K."/>
            <person name="Clum A."/>
            <person name="Na H."/>
            <person name="Ledsgaard L."/>
            <person name="Lin J."/>
            <person name="Lipzen A."/>
            <person name="Kuo A."/>
            <person name="Riley R."/>
            <person name="Mondo S."/>
            <person name="Labutti K."/>
            <person name="Haridas S."/>
            <person name="Pangalinan J."/>
            <person name="Salamov A.A."/>
            <person name="Simmons B.A."/>
            <person name="Magnuson J.K."/>
            <person name="Chen J."/>
            <person name="Drula E."/>
            <person name="Henrissat B."/>
            <person name="Wiebenga A."/>
            <person name="Lubbers R.J."/>
            <person name="Gomes A.C."/>
            <person name="Makela M.R."/>
            <person name="Stajich J."/>
            <person name="Grigoriev I.V."/>
            <person name="Mortensen U.H."/>
            <person name="De Vries R.P."/>
            <person name="Baker S.E."/>
            <person name="Andersen M.R."/>
        </authorList>
    </citation>
    <scope>NUCLEOTIDE SEQUENCE [LARGE SCALE GENOMIC DNA]</scope>
    <source>
        <strain evidence="5 6">CBS 209.92</strain>
    </source>
</reference>
<feature type="region of interest" description="Disordered" evidence="3">
    <location>
        <begin position="262"/>
        <end position="287"/>
    </location>
</feature>
<evidence type="ECO:0000313" key="6">
    <source>
        <dbReference type="Proteomes" id="UP001610563"/>
    </source>
</evidence>
<comment type="caution">
    <text evidence="5">The sequence shown here is derived from an EMBL/GenBank/DDBJ whole genome shotgun (WGS) entry which is preliminary data.</text>
</comment>
<protein>
    <submittedName>
        <fullName evidence="5">Rec8 like protein-domain-containing protein</fullName>
    </submittedName>
</protein>
<dbReference type="InterPro" id="IPR006910">
    <property type="entry name" value="Rad21_Rec8_N"/>
</dbReference>
<dbReference type="Pfam" id="PF04825">
    <property type="entry name" value="Rad21_Rec8_N"/>
    <property type="match status" value="1"/>
</dbReference>
<name>A0ABR4GA58_9EURO</name>
<organism evidence="5 6">
    <name type="scientific">Aspergillus keveii</name>
    <dbReference type="NCBI Taxonomy" id="714993"/>
    <lineage>
        <taxon>Eukaryota</taxon>
        <taxon>Fungi</taxon>
        <taxon>Dikarya</taxon>
        <taxon>Ascomycota</taxon>
        <taxon>Pezizomycotina</taxon>
        <taxon>Eurotiomycetes</taxon>
        <taxon>Eurotiomycetidae</taxon>
        <taxon>Eurotiales</taxon>
        <taxon>Aspergillaceae</taxon>
        <taxon>Aspergillus</taxon>
        <taxon>Aspergillus subgen. Nidulantes</taxon>
    </lineage>
</organism>
<keyword evidence="6" id="KW-1185">Reference proteome</keyword>
<evidence type="ECO:0000259" key="4">
    <source>
        <dbReference type="Pfam" id="PF04825"/>
    </source>
</evidence>
<feature type="region of interest" description="Disordered" evidence="3">
    <location>
        <begin position="386"/>
        <end position="420"/>
    </location>
</feature>
<dbReference type="PANTHER" id="PTHR12585">
    <property type="entry name" value="SCC1 / RAD21 FAMILY MEMBER"/>
    <property type="match status" value="1"/>
</dbReference>
<evidence type="ECO:0000256" key="2">
    <source>
        <dbReference type="ARBA" id="ARBA00023242"/>
    </source>
</evidence>
<evidence type="ECO:0000313" key="5">
    <source>
        <dbReference type="EMBL" id="KAL2795903.1"/>
    </source>
</evidence>
<evidence type="ECO:0000256" key="3">
    <source>
        <dbReference type="SAM" id="MobiDB-lite"/>
    </source>
</evidence>
<dbReference type="InterPro" id="IPR039781">
    <property type="entry name" value="Rad21/Rec8-like"/>
</dbReference>
<dbReference type="CDD" id="cd21789">
    <property type="entry name" value="Rad21_Rec8_M_SpRec8p-like"/>
    <property type="match status" value="1"/>
</dbReference>
<proteinExistence type="predicted"/>
<gene>
    <name evidence="5" type="ORF">BJX66DRAFT_350249</name>
</gene>
<evidence type="ECO:0000256" key="1">
    <source>
        <dbReference type="ARBA" id="ARBA00004123"/>
    </source>
</evidence>
<keyword evidence="2" id="KW-0539">Nucleus</keyword>
<feature type="domain" description="Rad21/Rec8-like protein N-terminal" evidence="4">
    <location>
        <begin position="1"/>
        <end position="111"/>
    </location>
</feature>
<dbReference type="Proteomes" id="UP001610563">
    <property type="component" value="Unassembled WGS sequence"/>
</dbReference>
<sequence length="667" mass="72681">MFYSHEILTSPEHGVATVWLVATLGARSISRRLNRKTIQDVDVPKACNVIIDPVAPMALRLQSNLLYGVSRVYNQQCGYTLLDVQAMHDKMRTMLRSVAAGGLDPSAGKARPDQLILPYDPTFLPENNLPGLAIDFSKLTQLLEATENQQSSFLPGTPDLSQSAISSNSSLRLNLGSDDNILGNVDGFSSEADIGSSVQGGLNLAGLMGSSLGEDGGVLLQPDFEFDEDGNIIELGTRHQSEARTPILADEDVEMAIPDEPRQPTQQAIPSIEQGSPVPEAENTGDRDQVTMPQRYRAPKLLPSDGQTALRSFELSKMNTDYMQNMAVAARQKHNNRKPTQAKKNAAYWVFGIGIGSVGSGVGTSRAVHPLHFFSGDELREALAPNLAGRKRRADDDEESEGRRVRAREEEDDNNQWNEDVELGRRASPVLQDDHSSQMPWNITASIQSSRHETSANIFRGFGSVSDFLSRGMPESAGSLARDGALGLPRRAHSRLTSASPLAGRVLPYDINQLNGLSIPGQDDDLEGFDLTQYLEDDAMGMGDSHSIGDALGPSYTSQPKLQNSLAESVMDQQSLNFLDFVASKINASKPDRGSQGSSADNEITFSTLLPPHTTSHNVATQGFMHILALTTKGFLSIRQDPYVDQSSEEHGVRYEYGEISMRLVQM</sequence>
<dbReference type="PANTHER" id="PTHR12585:SF70">
    <property type="entry name" value="RAD21_REC8 N TERMINAL DOMAIN PROTEIN (AFU_ORTHOLOGUE AFUA_6G02900)"/>
    <property type="match status" value="1"/>
</dbReference>
<comment type="subcellular location">
    <subcellularLocation>
        <location evidence="1">Nucleus</location>
    </subcellularLocation>
</comment>